<sequence>MKWHDQLKIAILQKDSKQCYELITKVPTEELTETEELLSARELIAQGIELLKQERQEVQDQMLQIKLAQKFLK</sequence>
<dbReference type="KEGG" id="hms:HMU03820"/>
<dbReference type="Proteomes" id="UP000001522">
    <property type="component" value="Chromosome"/>
</dbReference>
<gene>
    <name evidence="1" type="primary">fliT</name>
    <name evidence="1" type="ordered locus">HMU03820</name>
</gene>
<organism evidence="1 2">
    <name type="scientific">Helicobacter mustelae (strain ATCC 43772 / CCUG 25715 / CIP 103759 / LMG 18044 / NCTC 12198 / R85-136P)</name>
    <name type="common">Campylobacter mustelae</name>
    <dbReference type="NCBI Taxonomy" id="679897"/>
    <lineage>
        <taxon>Bacteria</taxon>
        <taxon>Pseudomonadati</taxon>
        <taxon>Campylobacterota</taxon>
        <taxon>Epsilonproteobacteria</taxon>
        <taxon>Campylobacterales</taxon>
        <taxon>Helicobacteraceae</taxon>
        <taxon>Helicobacter</taxon>
    </lineage>
</organism>
<evidence type="ECO:0000313" key="2">
    <source>
        <dbReference type="Proteomes" id="UP000001522"/>
    </source>
</evidence>
<protein>
    <submittedName>
        <fullName evidence="1">Uncharacterized protein</fullName>
    </submittedName>
</protein>
<name>D3UGM3_HELM1</name>
<dbReference type="AlphaFoldDB" id="D3UGM3"/>
<dbReference type="STRING" id="679897.HMU03820"/>
<accession>D3UGM3</accession>
<reference evidence="1 2" key="1">
    <citation type="journal article" date="2010" name="BMC Genomics">
        <title>Comparative genomics and proteomics of Helicobacter mustelae, an ulcerogenic and carcinogenic gastric pathogen.</title>
        <authorList>
            <person name="O'Toole P.W."/>
            <person name="Snelling W.J."/>
            <person name="Canchaya C."/>
            <person name="Forde B.M."/>
            <person name="Hardie K.R."/>
            <person name="Josenhans C."/>
            <person name="Graham R.L.J."/>
            <person name="McMullan G."/>
            <person name="Parkhill J."/>
            <person name="Belda E."/>
            <person name="Bentley S.D."/>
        </authorList>
    </citation>
    <scope>NUCLEOTIDE SEQUENCE [LARGE SCALE GENOMIC DNA]</scope>
    <source>
        <strain evidence="2">ATCC 43772 / LMG 18044 / NCTC 12198 / 12198</strain>
    </source>
</reference>
<proteinExistence type="predicted"/>
<keyword evidence="2" id="KW-1185">Reference proteome</keyword>
<dbReference type="RefSeq" id="WP_013022735.1">
    <property type="nucleotide sequence ID" value="NC_013949.1"/>
</dbReference>
<evidence type="ECO:0000313" key="1">
    <source>
        <dbReference type="EMBL" id="CBG39644.1"/>
    </source>
</evidence>
<dbReference type="EMBL" id="FN555004">
    <property type="protein sequence ID" value="CBG39644.1"/>
    <property type="molecule type" value="Genomic_DNA"/>
</dbReference>
<dbReference type="HOGENOM" id="CLU_189065_0_0_7"/>